<keyword evidence="3" id="KW-1185">Reference proteome</keyword>
<evidence type="ECO:0000313" key="2">
    <source>
        <dbReference type="EMBL" id="KAJ7765208.1"/>
    </source>
</evidence>
<feature type="non-terminal residue" evidence="2">
    <location>
        <position position="258"/>
    </location>
</feature>
<name>A0AAD7NKR0_9AGAR</name>
<evidence type="ECO:0000313" key="3">
    <source>
        <dbReference type="Proteomes" id="UP001215598"/>
    </source>
</evidence>
<sequence length="258" mass="28596">SADLSRSLPQTPLVNSVLEECLQPSRFLSHQPPNTLAMNYNYLTTRDCLNAIECGQDRSRQGLNDKVFMDKWLAFRQADQYKPDVFFRGLIGMHDVKPQQVFTQVHCVKLQAQGPNKQDEYILFIQATPPPASGLVPANQGSPIAILDYTAAQDTPLWTRLMHTLHFRMSRGHAAQLFAALALTTNNLLEPGLSQRLVDWACYAAMGTSAATEVMPPETPRKGAAGSTPIPCRPVKSRRSGRQVQGVQPLPPFALLFQ</sequence>
<organism evidence="2 3">
    <name type="scientific">Mycena metata</name>
    <dbReference type="NCBI Taxonomy" id="1033252"/>
    <lineage>
        <taxon>Eukaryota</taxon>
        <taxon>Fungi</taxon>
        <taxon>Dikarya</taxon>
        <taxon>Basidiomycota</taxon>
        <taxon>Agaricomycotina</taxon>
        <taxon>Agaricomycetes</taxon>
        <taxon>Agaricomycetidae</taxon>
        <taxon>Agaricales</taxon>
        <taxon>Marasmiineae</taxon>
        <taxon>Mycenaceae</taxon>
        <taxon>Mycena</taxon>
    </lineage>
</organism>
<gene>
    <name evidence="2" type="ORF">B0H16DRAFT_414436</name>
</gene>
<comment type="caution">
    <text evidence="2">The sequence shown here is derived from an EMBL/GenBank/DDBJ whole genome shotgun (WGS) entry which is preliminary data.</text>
</comment>
<dbReference type="AlphaFoldDB" id="A0AAD7NKR0"/>
<evidence type="ECO:0000256" key="1">
    <source>
        <dbReference type="SAM" id="MobiDB-lite"/>
    </source>
</evidence>
<dbReference type="EMBL" id="JARKIB010000026">
    <property type="protein sequence ID" value="KAJ7765208.1"/>
    <property type="molecule type" value="Genomic_DNA"/>
</dbReference>
<proteinExistence type="predicted"/>
<reference evidence="2" key="1">
    <citation type="submission" date="2023-03" db="EMBL/GenBank/DDBJ databases">
        <title>Massive genome expansion in bonnet fungi (Mycena s.s.) driven by repeated elements and novel gene families across ecological guilds.</title>
        <authorList>
            <consortium name="Lawrence Berkeley National Laboratory"/>
            <person name="Harder C.B."/>
            <person name="Miyauchi S."/>
            <person name="Viragh M."/>
            <person name="Kuo A."/>
            <person name="Thoen E."/>
            <person name="Andreopoulos B."/>
            <person name="Lu D."/>
            <person name="Skrede I."/>
            <person name="Drula E."/>
            <person name="Henrissat B."/>
            <person name="Morin E."/>
            <person name="Kohler A."/>
            <person name="Barry K."/>
            <person name="LaButti K."/>
            <person name="Morin E."/>
            <person name="Salamov A."/>
            <person name="Lipzen A."/>
            <person name="Mereny Z."/>
            <person name="Hegedus B."/>
            <person name="Baldrian P."/>
            <person name="Stursova M."/>
            <person name="Weitz H."/>
            <person name="Taylor A."/>
            <person name="Grigoriev I.V."/>
            <person name="Nagy L.G."/>
            <person name="Martin F."/>
            <person name="Kauserud H."/>
        </authorList>
    </citation>
    <scope>NUCLEOTIDE SEQUENCE</scope>
    <source>
        <strain evidence="2">CBHHK182m</strain>
    </source>
</reference>
<feature type="region of interest" description="Disordered" evidence="1">
    <location>
        <begin position="214"/>
        <end position="245"/>
    </location>
</feature>
<dbReference type="Proteomes" id="UP001215598">
    <property type="component" value="Unassembled WGS sequence"/>
</dbReference>
<accession>A0AAD7NKR0</accession>
<protein>
    <submittedName>
        <fullName evidence="2">Uncharacterized protein</fullName>
    </submittedName>
</protein>